<feature type="compositionally biased region" description="Basic and acidic residues" evidence="1">
    <location>
        <begin position="1"/>
        <end position="37"/>
    </location>
</feature>
<gene>
    <name evidence="4" type="ORF">SAMN05421858_4016</name>
</gene>
<name>A0A1N7E4R0_9EURY</name>
<organism evidence="4 5">
    <name type="scientific">Haladaptatus litoreus</name>
    <dbReference type="NCBI Taxonomy" id="553468"/>
    <lineage>
        <taxon>Archaea</taxon>
        <taxon>Methanobacteriati</taxon>
        <taxon>Methanobacteriota</taxon>
        <taxon>Stenosarchaea group</taxon>
        <taxon>Halobacteria</taxon>
        <taxon>Halobacteriales</taxon>
        <taxon>Haladaptataceae</taxon>
        <taxon>Haladaptatus</taxon>
    </lineage>
</organism>
<dbReference type="InterPro" id="IPR057527">
    <property type="entry name" value="HVO_A0261-like_N"/>
</dbReference>
<evidence type="ECO:0000259" key="2">
    <source>
        <dbReference type="Pfam" id="PF08350"/>
    </source>
</evidence>
<keyword evidence="5" id="KW-1185">Reference proteome</keyword>
<evidence type="ECO:0000313" key="4">
    <source>
        <dbReference type="EMBL" id="SIR83060.1"/>
    </source>
</evidence>
<sequence>MGERGAEPQSRNRDAERRGKNASGDERTKSNDKRKPAGDGSSILDELLQTNLELQTDDSSESEQRIDTDQLVDFVRHGPVLEALVHAPLDRREIEAELGVSRATSHRFTRWLGEHDLAKKVDGRFKLTGYGQVVAEEVRRFERNLVTAERLAPLLEAICQSHKEFVIEPFADATITVASPADPYRPVQRFLTLLDESDTLRGFNTTHMVPLSLGAFHEQLFENVDTEIIYLPDAVEKLVETYPEPATDALERGHLKLRTREALPYGLAIFDDRVGIGGYDERTGTMQVFVDSETTIARKWAERVYDVYRERSEPLGEAEVPK</sequence>
<dbReference type="Pfam" id="PF08350">
    <property type="entry name" value="FilR1_middle"/>
    <property type="match status" value="1"/>
</dbReference>
<feature type="domain" description="HVO-A0261-like N-terminal" evidence="3">
    <location>
        <begin position="67"/>
        <end position="150"/>
    </location>
</feature>
<dbReference type="AlphaFoldDB" id="A0A1N7E4R0"/>
<feature type="domain" description="Methanogenesis regulatory protein FilR1 middle" evidence="2">
    <location>
        <begin position="183"/>
        <end position="311"/>
    </location>
</feature>
<dbReference type="EMBL" id="FTNO01000005">
    <property type="protein sequence ID" value="SIR83060.1"/>
    <property type="molecule type" value="Genomic_DNA"/>
</dbReference>
<dbReference type="InterPro" id="IPR013561">
    <property type="entry name" value="FilR1_middle_dom"/>
</dbReference>
<reference evidence="5" key="1">
    <citation type="submission" date="2017-01" db="EMBL/GenBank/DDBJ databases">
        <authorList>
            <person name="Varghese N."/>
            <person name="Submissions S."/>
        </authorList>
    </citation>
    <scope>NUCLEOTIDE SEQUENCE [LARGE SCALE GENOMIC DNA]</scope>
    <source>
        <strain evidence="5">CGMCC 1.7737</strain>
    </source>
</reference>
<feature type="region of interest" description="Disordered" evidence="1">
    <location>
        <begin position="1"/>
        <end position="44"/>
    </location>
</feature>
<evidence type="ECO:0000256" key="1">
    <source>
        <dbReference type="SAM" id="MobiDB-lite"/>
    </source>
</evidence>
<evidence type="ECO:0000259" key="3">
    <source>
        <dbReference type="Pfam" id="PF25213"/>
    </source>
</evidence>
<dbReference type="Proteomes" id="UP000186914">
    <property type="component" value="Unassembled WGS sequence"/>
</dbReference>
<dbReference type="RefSeq" id="WP_217694366.1">
    <property type="nucleotide sequence ID" value="NZ_FTNO01000005.1"/>
</dbReference>
<dbReference type="OrthoDB" id="330490at2157"/>
<evidence type="ECO:0000313" key="5">
    <source>
        <dbReference type="Proteomes" id="UP000186914"/>
    </source>
</evidence>
<protein>
    <submittedName>
        <fullName evidence="4">Predicted transcriptional regulator, contains HTH domain</fullName>
    </submittedName>
</protein>
<dbReference type="Pfam" id="PF25213">
    <property type="entry name" value="HVO_A0261_N"/>
    <property type="match status" value="1"/>
</dbReference>
<accession>A0A1N7E4R0</accession>
<proteinExistence type="predicted"/>